<dbReference type="GO" id="GO:0004000">
    <property type="term" value="F:adenosine deaminase activity"/>
    <property type="evidence" value="ECO:0007669"/>
    <property type="project" value="TreeGrafter"/>
</dbReference>
<dbReference type="GO" id="GO:0009117">
    <property type="term" value="P:nucleotide metabolic process"/>
    <property type="evidence" value="ECO:0007669"/>
    <property type="project" value="UniProtKB-KW"/>
</dbReference>
<evidence type="ECO:0000313" key="10">
    <source>
        <dbReference type="EMBL" id="KAJ6952188.1"/>
    </source>
</evidence>
<evidence type="ECO:0000313" key="11">
    <source>
        <dbReference type="Proteomes" id="UP001164929"/>
    </source>
</evidence>
<evidence type="ECO:0000256" key="3">
    <source>
        <dbReference type="ARBA" id="ARBA00022723"/>
    </source>
</evidence>
<evidence type="ECO:0000256" key="7">
    <source>
        <dbReference type="ARBA" id="ARBA00048787"/>
    </source>
</evidence>
<dbReference type="InterPro" id="IPR001365">
    <property type="entry name" value="A_deaminase_dom"/>
</dbReference>
<dbReference type="GO" id="GO:0046872">
    <property type="term" value="F:metal ion binding"/>
    <property type="evidence" value="ECO:0007669"/>
    <property type="project" value="UniProtKB-KW"/>
</dbReference>
<comment type="similarity">
    <text evidence="2">Belongs to the metallo-dependent hydrolases superfamily. Adenosine and AMP deaminases family.</text>
</comment>
<feature type="chain" id="PRO_5041996716" evidence="8">
    <location>
        <begin position="22"/>
        <end position="97"/>
    </location>
</feature>
<evidence type="ECO:0000256" key="4">
    <source>
        <dbReference type="ARBA" id="ARBA00022801"/>
    </source>
</evidence>
<evidence type="ECO:0000256" key="8">
    <source>
        <dbReference type="SAM" id="SignalP"/>
    </source>
</evidence>
<protein>
    <submittedName>
        <fullName evidence="10">Adenosine deaminase-like protein</fullName>
    </submittedName>
</protein>
<evidence type="ECO:0000259" key="9">
    <source>
        <dbReference type="Pfam" id="PF00962"/>
    </source>
</evidence>
<keyword evidence="6" id="KW-0546">Nucleotide metabolism</keyword>
<dbReference type="InterPro" id="IPR032466">
    <property type="entry name" value="Metal_Hydrolase"/>
</dbReference>
<keyword evidence="5" id="KW-0862">Zinc</keyword>
<evidence type="ECO:0000256" key="1">
    <source>
        <dbReference type="ARBA" id="ARBA00001947"/>
    </source>
</evidence>
<keyword evidence="4" id="KW-0378">Hydrolase</keyword>
<comment type="caution">
    <text evidence="10">The sequence shown here is derived from an EMBL/GenBank/DDBJ whole genome shotgun (WGS) entry which is preliminary data.</text>
</comment>
<organism evidence="10 11">
    <name type="scientific">Populus alba x Populus x berolinensis</name>
    <dbReference type="NCBI Taxonomy" id="444605"/>
    <lineage>
        <taxon>Eukaryota</taxon>
        <taxon>Viridiplantae</taxon>
        <taxon>Streptophyta</taxon>
        <taxon>Embryophyta</taxon>
        <taxon>Tracheophyta</taxon>
        <taxon>Spermatophyta</taxon>
        <taxon>Magnoliopsida</taxon>
        <taxon>eudicotyledons</taxon>
        <taxon>Gunneridae</taxon>
        <taxon>Pentapetalae</taxon>
        <taxon>rosids</taxon>
        <taxon>fabids</taxon>
        <taxon>Malpighiales</taxon>
        <taxon>Salicaceae</taxon>
        <taxon>Saliceae</taxon>
        <taxon>Populus</taxon>
    </lineage>
</organism>
<proteinExistence type="inferred from homology"/>
<dbReference type="SUPFAM" id="SSF51556">
    <property type="entry name" value="Metallo-dependent hydrolases"/>
    <property type="match status" value="1"/>
</dbReference>
<dbReference type="InterPro" id="IPR006330">
    <property type="entry name" value="Ado/ade_deaminase"/>
</dbReference>
<gene>
    <name evidence="10" type="ORF">NC653_041364</name>
</gene>
<dbReference type="PANTHER" id="PTHR11409:SF42">
    <property type="entry name" value="ADENOSINE DEAMINASE-LIKE PROTEIN"/>
    <property type="match status" value="1"/>
</dbReference>
<dbReference type="Gene3D" id="3.20.20.140">
    <property type="entry name" value="Metal-dependent hydrolases"/>
    <property type="match status" value="1"/>
</dbReference>
<evidence type="ECO:0000256" key="5">
    <source>
        <dbReference type="ARBA" id="ARBA00022833"/>
    </source>
</evidence>
<evidence type="ECO:0000256" key="2">
    <source>
        <dbReference type="ARBA" id="ARBA00006676"/>
    </source>
</evidence>
<dbReference type="GO" id="GO:0046103">
    <property type="term" value="P:inosine biosynthetic process"/>
    <property type="evidence" value="ECO:0007669"/>
    <property type="project" value="TreeGrafter"/>
</dbReference>
<accession>A0AAD6L8L7</accession>
<comment type="cofactor">
    <cofactor evidence="1">
        <name>Zn(2+)</name>
        <dbReference type="ChEBI" id="CHEBI:29105"/>
    </cofactor>
</comment>
<name>A0AAD6L8L7_9ROSI</name>
<dbReference type="GO" id="GO:0006154">
    <property type="term" value="P:adenosine catabolic process"/>
    <property type="evidence" value="ECO:0007669"/>
    <property type="project" value="TreeGrafter"/>
</dbReference>
<dbReference type="AlphaFoldDB" id="A0AAD6L8L7"/>
<feature type="signal peptide" evidence="8">
    <location>
        <begin position="1"/>
        <end position="21"/>
    </location>
</feature>
<dbReference type="PANTHER" id="PTHR11409">
    <property type="entry name" value="ADENOSINE DEAMINASE"/>
    <property type="match status" value="1"/>
</dbReference>
<evidence type="ECO:0000256" key="6">
    <source>
        <dbReference type="ARBA" id="ARBA00023080"/>
    </source>
</evidence>
<dbReference type="EMBL" id="JAQIZT010000019">
    <property type="protein sequence ID" value="KAJ6952188.1"/>
    <property type="molecule type" value="Genomic_DNA"/>
</dbReference>
<keyword evidence="3" id="KW-0479">Metal-binding</keyword>
<sequence length="97" mass="10574">MIWITVSASPASVLHILLCYAVDLYSAKHPLVLCTDDAGVFSTSLSNEYKLASTAFGLGKREMFELARNGIECIFAGDEVKQDLVETFDSAAKKLNL</sequence>
<comment type="catalytic activity">
    <reaction evidence="7">
        <text>N(6)-methyl-AMP + H2O + H(+) = IMP + methylamine</text>
        <dbReference type="Rhea" id="RHEA:16001"/>
        <dbReference type="ChEBI" id="CHEBI:15377"/>
        <dbReference type="ChEBI" id="CHEBI:15378"/>
        <dbReference type="ChEBI" id="CHEBI:58053"/>
        <dbReference type="ChEBI" id="CHEBI:59338"/>
        <dbReference type="ChEBI" id="CHEBI:144842"/>
    </reaction>
    <physiologicalReaction direction="left-to-right" evidence="7">
        <dbReference type="Rhea" id="RHEA:16002"/>
    </physiologicalReaction>
</comment>
<feature type="domain" description="Adenosine deaminase" evidence="9">
    <location>
        <begin position="24"/>
        <end position="89"/>
    </location>
</feature>
<reference evidence="10" key="1">
    <citation type="journal article" date="2023" name="Mol. Ecol. Resour.">
        <title>Chromosome-level genome assembly of a triploid poplar Populus alba 'Berolinensis'.</title>
        <authorList>
            <person name="Chen S."/>
            <person name="Yu Y."/>
            <person name="Wang X."/>
            <person name="Wang S."/>
            <person name="Zhang T."/>
            <person name="Zhou Y."/>
            <person name="He R."/>
            <person name="Meng N."/>
            <person name="Wang Y."/>
            <person name="Liu W."/>
            <person name="Liu Z."/>
            <person name="Liu J."/>
            <person name="Guo Q."/>
            <person name="Huang H."/>
            <person name="Sederoff R.R."/>
            <person name="Wang G."/>
            <person name="Qu G."/>
            <person name="Chen S."/>
        </authorList>
    </citation>
    <scope>NUCLEOTIDE SEQUENCE</scope>
    <source>
        <strain evidence="10">SC-2020</strain>
    </source>
</reference>
<keyword evidence="8" id="KW-0732">Signal</keyword>
<keyword evidence="11" id="KW-1185">Reference proteome</keyword>
<dbReference type="Proteomes" id="UP001164929">
    <property type="component" value="Chromosome 19"/>
</dbReference>
<dbReference type="Pfam" id="PF00962">
    <property type="entry name" value="A_deaminase"/>
    <property type="match status" value="1"/>
</dbReference>